<accession>A0A1I7E7J3</accession>
<reference evidence="1 4" key="2">
    <citation type="submission" date="2021-02" db="EMBL/GenBank/DDBJ databases">
        <authorList>
            <person name="Vanwijnsberghe S."/>
        </authorList>
    </citation>
    <scope>NUCLEOTIDE SEQUENCE [LARGE SCALE GENOMIC DNA]</scope>
    <source>
        <strain evidence="1 4">R-69658</strain>
    </source>
</reference>
<protein>
    <submittedName>
        <fullName evidence="2">Uncharacterized protein</fullName>
    </submittedName>
</protein>
<dbReference type="EMBL" id="CAJNAU010000034">
    <property type="protein sequence ID" value="CAE6772921.1"/>
    <property type="molecule type" value="Genomic_DNA"/>
</dbReference>
<name>A0A1I7E7J3_9BURK</name>
<sequence length="34" mass="3518">MDAGGGGRALYCVKVFAAVASREAIVEESCSIEK</sequence>
<evidence type="ECO:0000313" key="1">
    <source>
        <dbReference type="EMBL" id="CAE6772921.1"/>
    </source>
</evidence>
<dbReference type="EMBL" id="FPBH01000014">
    <property type="protein sequence ID" value="SFU19917.1"/>
    <property type="molecule type" value="Genomic_DNA"/>
</dbReference>
<reference evidence="2 3" key="1">
    <citation type="submission" date="2016-10" db="EMBL/GenBank/DDBJ databases">
        <authorList>
            <person name="de Groot N.N."/>
        </authorList>
    </citation>
    <scope>NUCLEOTIDE SEQUENCE [LARGE SCALE GENOMIC DNA]</scope>
    <source>
        <strain evidence="2 3">LMG 27731</strain>
    </source>
</reference>
<dbReference type="Proteomes" id="UP000198844">
    <property type="component" value="Unassembled WGS sequence"/>
</dbReference>
<gene>
    <name evidence="1" type="ORF">R69658_03709</name>
    <name evidence="2" type="ORF">SAMN05192563_1014165</name>
</gene>
<keyword evidence="4" id="KW-1185">Reference proteome</keyword>
<organism evidence="2 3">
    <name type="scientific">Paraburkholderia aspalathi</name>
    <dbReference type="NCBI Taxonomy" id="1324617"/>
    <lineage>
        <taxon>Bacteria</taxon>
        <taxon>Pseudomonadati</taxon>
        <taxon>Pseudomonadota</taxon>
        <taxon>Betaproteobacteria</taxon>
        <taxon>Burkholderiales</taxon>
        <taxon>Burkholderiaceae</taxon>
        <taxon>Paraburkholderia</taxon>
    </lineage>
</organism>
<evidence type="ECO:0000313" key="4">
    <source>
        <dbReference type="Proteomes" id="UP000674425"/>
    </source>
</evidence>
<evidence type="ECO:0000313" key="3">
    <source>
        <dbReference type="Proteomes" id="UP000198844"/>
    </source>
</evidence>
<evidence type="ECO:0000313" key="2">
    <source>
        <dbReference type="EMBL" id="SFU19917.1"/>
    </source>
</evidence>
<dbReference type="AlphaFoldDB" id="A0A1I7E7J3"/>
<proteinExistence type="predicted"/>
<dbReference type="Proteomes" id="UP000674425">
    <property type="component" value="Unassembled WGS sequence"/>
</dbReference>